<dbReference type="Proteomes" id="UP001521931">
    <property type="component" value="Unassembled WGS sequence"/>
</dbReference>
<gene>
    <name evidence="1" type="ORF">MHL29_14535</name>
</gene>
<name>A0ABS9Q5G5_9MICO</name>
<sequence>MTHRLSRPRADVVVGVLAAVALGAAGCSTEKAAAGGSEEALQNAFTASEAALRKLEKLPVDGPVASADFLTPEYLEQHNAMSRSIEAGGNRMVGQRRFESIKRVQYSIWPRPVTSMRVCSVGDVRMLDEKGKDVTVGLDRKPKPRGQSREAIVYDLESRDEGKTFLVKGALPDGTC</sequence>
<dbReference type="EMBL" id="JAKRCV010000058">
    <property type="protein sequence ID" value="MCG7323100.1"/>
    <property type="molecule type" value="Genomic_DNA"/>
</dbReference>
<dbReference type="RefSeq" id="WP_019287446.1">
    <property type="nucleotide sequence ID" value="NZ_DAMCTM010000017.1"/>
</dbReference>
<reference evidence="1 2" key="1">
    <citation type="submission" date="2022-02" db="EMBL/GenBank/DDBJ databases">
        <title>Uncovering new skin microbiome diversity through culturing and metagenomics.</title>
        <authorList>
            <person name="Conlan S."/>
            <person name="Deming C."/>
            <person name="Nisc Comparative Sequencing Program N."/>
            <person name="Segre J.A."/>
        </authorList>
    </citation>
    <scope>NUCLEOTIDE SEQUENCE [LARGE SCALE GENOMIC DNA]</scope>
    <source>
        <strain evidence="1 2">ACRQZ</strain>
    </source>
</reference>
<organism evidence="1 2">
    <name type="scientific">Arsenicicoccus bolidensis</name>
    <dbReference type="NCBI Taxonomy" id="229480"/>
    <lineage>
        <taxon>Bacteria</taxon>
        <taxon>Bacillati</taxon>
        <taxon>Actinomycetota</taxon>
        <taxon>Actinomycetes</taxon>
        <taxon>Micrococcales</taxon>
        <taxon>Intrasporangiaceae</taxon>
        <taxon>Arsenicicoccus</taxon>
    </lineage>
</organism>
<keyword evidence="2" id="KW-1185">Reference proteome</keyword>
<dbReference type="PROSITE" id="PS51257">
    <property type="entry name" value="PROKAR_LIPOPROTEIN"/>
    <property type="match status" value="1"/>
</dbReference>
<protein>
    <recommendedName>
        <fullName evidence="3">Lipoprotein</fullName>
    </recommendedName>
</protein>
<proteinExistence type="predicted"/>
<evidence type="ECO:0008006" key="3">
    <source>
        <dbReference type="Google" id="ProtNLM"/>
    </source>
</evidence>
<evidence type="ECO:0000313" key="1">
    <source>
        <dbReference type="EMBL" id="MCG7323100.1"/>
    </source>
</evidence>
<comment type="caution">
    <text evidence="1">The sequence shown here is derived from an EMBL/GenBank/DDBJ whole genome shotgun (WGS) entry which is preliminary data.</text>
</comment>
<evidence type="ECO:0000313" key="2">
    <source>
        <dbReference type="Proteomes" id="UP001521931"/>
    </source>
</evidence>
<accession>A0ABS9Q5G5</accession>